<evidence type="ECO:0000256" key="5">
    <source>
        <dbReference type="ARBA" id="ARBA00023002"/>
    </source>
</evidence>
<dbReference type="GO" id="GO:0050661">
    <property type="term" value="F:NADP binding"/>
    <property type="evidence" value="ECO:0007669"/>
    <property type="project" value="TreeGrafter"/>
</dbReference>
<gene>
    <name evidence="16" type="ORF">KI809_13590</name>
</gene>
<dbReference type="Pfam" id="PF13187">
    <property type="entry name" value="Fer4_9"/>
    <property type="match status" value="1"/>
</dbReference>
<evidence type="ECO:0000259" key="15">
    <source>
        <dbReference type="PROSITE" id="PS51379"/>
    </source>
</evidence>
<dbReference type="EMBL" id="JAHCVJ010000005">
    <property type="protein sequence ID" value="MBT0665334.1"/>
    <property type="molecule type" value="Genomic_DNA"/>
</dbReference>
<dbReference type="InterPro" id="IPR036188">
    <property type="entry name" value="FAD/NAD-bd_sf"/>
</dbReference>
<feature type="domain" description="4Fe-4S ferredoxin-type" evidence="15">
    <location>
        <begin position="521"/>
        <end position="550"/>
    </location>
</feature>
<comment type="subunit">
    <text evidence="13">Heterotetramer of 2 PreA and 2 PreT subunits.</text>
</comment>
<keyword evidence="5" id="KW-0560">Oxidoreductase</keyword>
<evidence type="ECO:0000256" key="6">
    <source>
        <dbReference type="ARBA" id="ARBA00023004"/>
    </source>
</evidence>
<sequence>MPARQGVVQKSHGETERICLFPPCQVKCPIHEQIQRTNVLLSLLPHDPETAAAKIIEIGDALFRENPFFTVCGYVCGICELECSYAEHGGAIKRRLLKRFVAESYVERLSTIEPLPRGERARIAIIGGGPAGLMAAYELAGRGYRPVIFESSDTLGGALRLIPHYRLPQPMLDAAIASLLRVAGIEVCYGSRLGDHGFDLDRFRNDGFAAIFIAVGSPTPRILEYQGQPVPGQQHPGVIYGHSFLYELAHNALPDGYLCGRTAIVVGGGNVAFDAARSARRLGGITRVVCLESGSGAGKDHLPADPHEVSAAIEEGVEIVYSRGVAAINTDGANFSSISAPRCTAVFDEHGFNPVFDSSDSIDIPGDLLIIAVGQGPERRFLHHEGLLDDRGKVAVDPLTLHSLRQPGVFLGGDMLRIGFMVDAMADGIEAAESINRFVQGADLGQGREAPYVSAEPPVRRDYRHAPESRSLPPDQRLNFHLFEKGFSLEEAIAEARRCLTCGPCASCEACIAAGIRTDIDTCQVDEARCSGCGICVTACPFGAVAIERLGDRLISVTDRQLCRGCGLCVAACPVSARRLVPKTETKAVASQ</sequence>
<dbReference type="SUPFAM" id="SSF51905">
    <property type="entry name" value="FAD/NAD(P)-binding domain"/>
    <property type="match status" value="1"/>
</dbReference>
<dbReference type="PANTHER" id="PTHR43073">
    <property type="entry name" value="DIHYDROPYRIMIDINE DEHYDROGENASE [NADP(+)]"/>
    <property type="match status" value="1"/>
</dbReference>
<keyword evidence="4" id="KW-0479">Metal-binding</keyword>
<dbReference type="Pfam" id="PF07992">
    <property type="entry name" value="Pyr_redox_2"/>
    <property type="match status" value="1"/>
</dbReference>
<comment type="caution">
    <text evidence="16">The sequence shown here is derived from an EMBL/GenBank/DDBJ whole genome shotgun (WGS) entry which is preliminary data.</text>
</comment>
<comment type="function">
    <text evidence="12">Involved in pyrimidine base degradation. Catalyzes physiologically the reduction of uracil to 5,6-dihydrouracil (DHU) by using NADH as a specific cosubstrate. It also catalyzes the reverse reaction and the reduction of thymine to 5,6-dihydrothymine (DHT).</text>
</comment>
<dbReference type="InterPro" id="IPR017900">
    <property type="entry name" value="4Fe4S_Fe_S_CS"/>
</dbReference>
<name>A0AAW4LBD5_9BACT</name>
<comment type="cofactor">
    <cofactor evidence="1">
        <name>FMN</name>
        <dbReference type="ChEBI" id="CHEBI:58210"/>
    </cofactor>
</comment>
<dbReference type="EC" id="1.3.1.1" evidence="14"/>
<dbReference type="PRINTS" id="PR00419">
    <property type="entry name" value="ADXRDTASE"/>
</dbReference>
<dbReference type="PROSITE" id="PS51379">
    <property type="entry name" value="4FE4S_FER_2"/>
    <property type="match status" value="2"/>
</dbReference>
<dbReference type="GO" id="GO:0002058">
    <property type="term" value="F:uracil binding"/>
    <property type="evidence" value="ECO:0007669"/>
    <property type="project" value="TreeGrafter"/>
</dbReference>
<evidence type="ECO:0000256" key="1">
    <source>
        <dbReference type="ARBA" id="ARBA00001917"/>
    </source>
</evidence>
<evidence type="ECO:0000256" key="2">
    <source>
        <dbReference type="ARBA" id="ARBA00022630"/>
    </source>
</evidence>
<dbReference type="InterPro" id="IPR009051">
    <property type="entry name" value="Helical_ferredxn"/>
</dbReference>
<dbReference type="SUPFAM" id="SSF46548">
    <property type="entry name" value="alpha-helical ferredoxin"/>
    <property type="match status" value="1"/>
</dbReference>
<organism evidence="16 17">
    <name type="scientific">Geoanaerobacter pelophilus</name>
    <dbReference type="NCBI Taxonomy" id="60036"/>
    <lineage>
        <taxon>Bacteria</taxon>
        <taxon>Pseudomonadati</taxon>
        <taxon>Thermodesulfobacteriota</taxon>
        <taxon>Desulfuromonadia</taxon>
        <taxon>Geobacterales</taxon>
        <taxon>Geobacteraceae</taxon>
        <taxon>Geoanaerobacter</taxon>
    </lineage>
</organism>
<dbReference type="PANTHER" id="PTHR43073:SF2">
    <property type="entry name" value="DIHYDROPYRIMIDINE DEHYDROGENASE [NADP(+)]"/>
    <property type="match status" value="1"/>
</dbReference>
<proteinExistence type="predicted"/>
<evidence type="ECO:0000313" key="16">
    <source>
        <dbReference type="EMBL" id="MBT0665334.1"/>
    </source>
</evidence>
<keyword evidence="17" id="KW-1185">Reference proteome</keyword>
<feature type="domain" description="4Fe-4S ferredoxin-type" evidence="15">
    <location>
        <begin position="553"/>
        <end position="583"/>
    </location>
</feature>
<evidence type="ECO:0000256" key="11">
    <source>
        <dbReference type="ARBA" id="ARBA00048792"/>
    </source>
</evidence>
<dbReference type="AlphaFoldDB" id="A0AAW4LBD5"/>
<evidence type="ECO:0000256" key="13">
    <source>
        <dbReference type="ARBA" id="ARBA00049714"/>
    </source>
</evidence>
<dbReference type="Gene3D" id="1.10.1060.10">
    <property type="entry name" value="Alpha-helical ferredoxin"/>
    <property type="match status" value="1"/>
</dbReference>
<keyword evidence="6" id="KW-0408">Iron</keyword>
<keyword evidence="2" id="KW-0285">Flavoprotein</keyword>
<reference evidence="16 17" key="1">
    <citation type="submission" date="2021-05" db="EMBL/GenBank/DDBJ databases">
        <title>The draft genome of Geobacter pelophilus DSM 12255.</title>
        <authorList>
            <person name="Xu Z."/>
            <person name="Masuda Y."/>
            <person name="Itoh H."/>
            <person name="Senoo K."/>
        </authorList>
    </citation>
    <scope>NUCLEOTIDE SEQUENCE [LARGE SCALE GENOMIC DNA]</scope>
    <source>
        <strain evidence="16 17">DSM 12255</strain>
    </source>
</reference>
<dbReference type="GO" id="GO:0006210">
    <property type="term" value="P:thymine catabolic process"/>
    <property type="evidence" value="ECO:0007669"/>
    <property type="project" value="TreeGrafter"/>
</dbReference>
<evidence type="ECO:0000313" key="17">
    <source>
        <dbReference type="Proteomes" id="UP000811899"/>
    </source>
</evidence>
<keyword evidence="3" id="KW-0288">FMN</keyword>
<accession>A0AAW4LBD5</accession>
<dbReference type="Pfam" id="PF14691">
    <property type="entry name" value="Fer4_20"/>
    <property type="match status" value="1"/>
</dbReference>
<dbReference type="GO" id="GO:0006212">
    <property type="term" value="P:uracil catabolic process"/>
    <property type="evidence" value="ECO:0007669"/>
    <property type="project" value="TreeGrafter"/>
</dbReference>
<evidence type="ECO:0000256" key="4">
    <source>
        <dbReference type="ARBA" id="ARBA00022723"/>
    </source>
</evidence>
<dbReference type="InterPro" id="IPR028261">
    <property type="entry name" value="DPD_II"/>
</dbReference>
<dbReference type="Gene3D" id="3.30.70.20">
    <property type="match status" value="2"/>
</dbReference>
<protein>
    <recommendedName>
        <fullName evidence="14">dihydrouracil dehydrogenase (NAD(+))</fullName>
        <ecNumber evidence="14">1.3.1.1</ecNumber>
    </recommendedName>
    <alternativeName>
        <fullName evidence="9">Dihydrothymine dehydrogenase</fullName>
    </alternativeName>
    <alternativeName>
        <fullName evidence="8">Dihydrouracil dehydrogenase</fullName>
    </alternativeName>
</protein>
<dbReference type="SUPFAM" id="SSF54862">
    <property type="entry name" value="4Fe-4S ferredoxins"/>
    <property type="match status" value="1"/>
</dbReference>
<dbReference type="GO" id="GO:0004159">
    <property type="term" value="F:dihydropyrimidine dehydrogenase (NAD+) activity"/>
    <property type="evidence" value="ECO:0007669"/>
    <property type="project" value="UniProtKB-EC"/>
</dbReference>
<dbReference type="Gene3D" id="3.50.50.60">
    <property type="entry name" value="FAD/NAD(P)-binding domain"/>
    <property type="match status" value="2"/>
</dbReference>
<evidence type="ECO:0000256" key="9">
    <source>
        <dbReference type="ARBA" id="ARBA00032722"/>
    </source>
</evidence>
<evidence type="ECO:0000256" key="12">
    <source>
        <dbReference type="ARBA" id="ARBA00049578"/>
    </source>
</evidence>
<dbReference type="InterPro" id="IPR023753">
    <property type="entry name" value="FAD/NAD-binding_dom"/>
</dbReference>
<comment type="catalytic activity">
    <reaction evidence="11">
        <text>5,6-dihydrouracil + NAD(+) = uracil + NADH + H(+)</text>
        <dbReference type="Rhea" id="RHEA:20189"/>
        <dbReference type="ChEBI" id="CHEBI:15378"/>
        <dbReference type="ChEBI" id="CHEBI:15901"/>
        <dbReference type="ChEBI" id="CHEBI:17568"/>
        <dbReference type="ChEBI" id="CHEBI:57540"/>
        <dbReference type="ChEBI" id="CHEBI:57945"/>
        <dbReference type="EC" id="1.3.1.1"/>
    </reaction>
</comment>
<evidence type="ECO:0000256" key="7">
    <source>
        <dbReference type="ARBA" id="ARBA00023014"/>
    </source>
</evidence>
<dbReference type="InterPro" id="IPR017896">
    <property type="entry name" value="4Fe4S_Fe-S-bd"/>
</dbReference>
<evidence type="ECO:0000256" key="8">
    <source>
        <dbReference type="ARBA" id="ARBA00030119"/>
    </source>
</evidence>
<evidence type="ECO:0000256" key="14">
    <source>
        <dbReference type="ARBA" id="ARBA00049728"/>
    </source>
</evidence>
<dbReference type="GO" id="GO:0046872">
    <property type="term" value="F:metal ion binding"/>
    <property type="evidence" value="ECO:0007669"/>
    <property type="project" value="UniProtKB-KW"/>
</dbReference>
<dbReference type="PROSITE" id="PS00198">
    <property type="entry name" value="4FE4S_FER_1"/>
    <property type="match status" value="2"/>
</dbReference>
<comment type="catalytic activity">
    <reaction evidence="10">
        <text>5,6-dihydrothymine + NAD(+) = thymine + NADH + H(+)</text>
        <dbReference type="Rhea" id="RHEA:28791"/>
        <dbReference type="ChEBI" id="CHEBI:15378"/>
        <dbReference type="ChEBI" id="CHEBI:17821"/>
        <dbReference type="ChEBI" id="CHEBI:27468"/>
        <dbReference type="ChEBI" id="CHEBI:57540"/>
        <dbReference type="ChEBI" id="CHEBI:57945"/>
        <dbReference type="EC" id="1.3.1.1"/>
    </reaction>
</comment>
<dbReference type="GO" id="GO:0051536">
    <property type="term" value="F:iron-sulfur cluster binding"/>
    <property type="evidence" value="ECO:0007669"/>
    <property type="project" value="UniProtKB-KW"/>
</dbReference>
<evidence type="ECO:0000256" key="3">
    <source>
        <dbReference type="ARBA" id="ARBA00022643"/>
    </source>
</evidence>
<dbReference type="RefSeq" id="WP_214172102.1">
    <property type="nucleotide sequence ID" value="NZ_JAHCVJ010000005.1"/>
</dbReference>
<dbReference type="Proteomes" id="UP000811899">
    <property type="component" value="Unassembled WGS sequence"/>
</dbReference>
<keyword evidence="7" id="KW-0411">Iron-sulfur</keyword>
<evidence type="ECO:0000256" key="10">
    <source>
        <dbReference type="ARBA" id="ARBA00047685"/>
    </source>
</evidence>